<protein>
    <submittedName>
        <fullName evidence="3">FtsH-binding integral membrane protein</fullName>
    </submittedName>
</protein>
<keyword evidence="2" id="KW-0472">Membrane</keyword>
<feature type="transmembrane region" description="Helical" evidence="2">
    <location>
        <begin position="129"/>
        <end position="150"/>
    </location>
</feature>
<evidence type="ECO:0000256" key="2">
    <source>
        <dbReference type="SAM" id="Phobius"/>
    </source>
</evidence>
<organism evidence="3 4">
    <name type="scientific">Saccharopolyspora phatthalungensis</name>
    <dbReference type="NCBI Taxonomy" id="664693"/>
    <lineage>
        <taxon>Bacteria</taxon>
        <taxon>Bacillati</taxon>
        <taxon>Actinomycetota</taxon>
        <taxon>Actinomycetes</taxon>
        <taxon>Pseudonocardiales</taxon>
        <taxon>Pseudonocardiaceae</taxon>
        <taxon>Saccharopolyspora</taxon>
    </lineage>
</organism>
<feature type="region of interest" description="Disordered" evidence="1">
    <location>
        <begin position="1"/>
        <end position="41"/>
    </location>
</feature>
<sequence>MNHVFPSAHQVRPGAGAAQETEESHMMPEHGRNSGETPHAAELAPKPTLLDQMGGPSGLVYTGLPVVVFVVANSVFGLQGGIWSAIGIAVAITVLRLVRKEPIRPAVSGLIGVGVAAFIAYQTGSAKGFFLVGIWASLLIGSVLLVSVLVRWPLVGVAVNLFGDKGNAWRRDRPSRHDYDIATLALVSVFAARFVVQQWLYNEDNTGWLAFAKIAMGYPLLGLALLVVVWAARRSTKRLKALD</sequence>
<dbReference type="EMBL" id="JACHIW010000002">
    <property type="protein sequence ID" value="MBB5159284.1"/>
    <property type="molecule type" value="Genomic_DNA"/>
</dbReference>
<dbReference type="InterPro" id="IPR016566">
    <property type="entry name" value="UCP010219"/>
</dbReference>
<feature type="transmembrane region" description="Helical" evidence="2">
    <location>
        <begin position="82"/>
        <end position="98"/>
    </location>
</feature>
<dbReference type="PIRSF" id="PIRSF010219">
    <property type="entry name" value="UCP010219"/>
    <property type="match status" value="1"/>
</dbReference>
<keyword evidence="4" id="KW-1185">Reference proteome</keyword>
<comment type="caution">
    <text evidence="3">The sequence shown here is derived from an EMBL/GenBank/DDBJ whole genome shotgun (WGS) entry which is preliminary data.</text>
</comment>
<evidence type="ECO:0000313" key="4">
    <source>
        <dbReference type="Proteomes" id="UP000584374"/>
    </source>
</evidence>
<gene>
    <name evidence="3" type="ORF">BJ970_006883</name>
</gene>
<keyword evidence="2" id="KW-1133">Transmembrane helix</keyword>
<proteinExistence type="predicted"/>
<name>A0A840QEP7_9PSEU</name>
<dbReference type="AlphaFoldDB" id="A0A840QEP7"/>
<feature type="transmembrane region" description="Helical" evidence="2">
    <location>
        <begin position="179"/>
        <end position="196"/>
    </location>
</feature>
<feature type="transmembrane region" description="Helical" evidence="2">
    <location>
        <begin position="208"/>
        <end position="232"/>
    </location>
</feature>
<reference evidence="3 4" key="1">
    <citation type="submission" date="2020-08" db="EMBL/GenBank/DDBJ databases">
        <title>Sequencing the genomes of 1000 actinobacteria strains.</title>
        <authorList>
            <person name="Klenk H.-P."/>
        </authorList>
    </citation>
    <scope>NUCLEOTIDE SEQUENCE [LARGE SCALE GENOMIC DNA]</scope>
    <source>
        <strain evidence="3 4">DSM 45584</strain>
    </source>
</reference>
<keyword evidence="2" id="KW-0812">Transmembrane</keyword>
<evidence type="ECO:0000313" key="3">
    <source>
        <dbReference type="EMBL" id="MBB5159284.1"/>
    </source>
</evidence>
<dbReference type="Pfam" id="PF11361">
    <property type="entry name" value="DUF3159"/>
    <property type="match status" value="1"/>
</dbReference>
<feature type="transmembrane region" description="Helical" evidence="2">
    <location>
        <begin position="105"/>
        <end position="123"/>
    </location>
</feature>
<dbReference type="Proteomes" id="UP000584374">
    <property type="component" value="Unassembled WGS sequence"/>
</dbReference>
<feature type="compositionally biased region" description="Basic and acidic residues" evidence="1">
    <location>
        <begin position="22"/>
        <end position="33"/>
    </location>
</feature>
<evidence type="ECO:0000256" key="1">
    <source>
        <dbReference type="SAM" id="MobiDB-lite"/>
    </source>
</evidence>
<accession>A0A840QEP7</accession>